<proteinExistence type="predicted"/>
<dbReference type="EMBL" id="JAQQWK010000006">
    <property type="protein sequence ID" value="KAK8039340.1"/>
    <property type="molecule type" value="Genomic_DNA"/>
</dbReference>
<accession>A0ABR1SYD9</accession>
<name>A0ABR1SYD9_9PEZI</name>
<comment type="caution">
    <text evidence="1">The sequence shown here is derived from an EMBL/GenBank/DDBJ whole genome shotgun (WGS) entry which is preliminary data.</text>
</comment>
<organism evidence="1 2">
    <name type="scientific">Apiospora rasikravindrae</name>
    <dbReference type="NCBI Taxonomy" id="990691"/>
    <lineage>
        <taxon>Eukaryota</taxon>
        <taxon>Fungi</taxon>
        <taxon>Dikarya</taxon>
        <taxon>Ascomycota</taxon>
        <taxon>Pezizomycotina</taxon>
        <taxon>Sordariomycetes</taxon>
        <taxon>Xylariomycetidae</taxon>
        <taxon>Amphisphaeriales</taxon>
        <taxon>Apiosporaceae</taxon>
        <taxon>Apiospora</taxon>
    </lineage>
</organism>
<gene>
    <name evidence="1" type="ORF">PG993_007751</name>
</gene>
<protein>
    <submittedName>
        <fullName evidence="1">Uncharacterized protein</fullName>
    </submittedName>
</protein>
<sequence>MFITPSNAANTAEKGHISYGMPMSGALRGVFDAHDALGGRFDRDEKRCIRLLCIASPEMTSRHNGMQSWSFLGTWRFGHGLVCTNAYSHLGLLHTYRIARILFGHCAFSSVQWYTAKLKPRIEFRGKKDQPVLLGRSFSWSDVTQPEFGPMVQRLGLCIARYTKQSDLPLFTQGVEASSTQESTELQPPRS</sequence>
<evidence type="ECO:0000313" key="2">
    <source>
        <dbReference type="Proteomes" id="UP001444661"/>
    </source>
</evidence>
<keyword evidence="2" id="KW-1185">Reference proteome</keyword>
<reference evidence="1 2" key="1">
    <citation type="submission" date="2023-01" db="EMBL/GenBank/DDBJ databases">
        <title>Analysis of 21 Apiospora genomes using comparative genomics revels a genus with tremendous synthesis potential of carbohydrate active enzymes and secondary metabolites.</title>
        <authorList>
            <person name="Sorensen T."/>
        </authorList>
    </citation>
    <scope>NUCLEOTIDE SEQUENCE [LARGE SCALE GENOMIC DNA]</scope>
    <source>
        <strain evidence="1 2">CBS 33761</strain>
    </source>
</reference>
<evidence type="ECO:0000313" key="1">
    <source>
        <dbReference type="EMBL" id="KAK8039340.1"/>
    </source>
</evidence>
<dbReference type="Proteomes" id="UP001444661">
    <property type="component" value="Unassembled WGS sequence"/>
</dbReference>